<reference evidence="2" key="1">
    <citation type="submission" date="2024-01" db="EMBL/GenBank/DDBJ databases">
        <authorList>
            <person name="Webb A."/>
        </authorList>
    </citation>
    <scope>NUCLEOTIDE SEQUENCE</scope>
    <source>
        <strain evidence="2">Pm1</strain>
    </source>
</reference>
<evidence type="ECO:0000256" key="1">
    <source>
        <dbReference type="SAM" id="Phobius"/>
    </source>
</evidence>
<organism evidence="2 3">
    <name type="scientific">Peronospora matthiolae</name>
    <dbReference type="NCBI Taxonomy" id="2874970"/>
    <lineage>
        <taxon>Eukaryota</taxon>
        <taxon>Sar</taxon>
        <taxon>Stramenopiles</taxon>
        <taxon>Oomycota</taxon>
        <taxon>Peronosporomycetes</taxon>
        <taxon>Peronosporales</taxon>
        <taxon>Peronosporaceae</taxon>
        <taxon>Peronospora</taxon>
    </lineage>
</organism>
<feature type="transmembrane region" description="Helical" evidence="1">
    <location>
        <begin position="25"/>
        <end position="48"/>
    </location>
</feature>
<protein>
    <submittedName>
        <fullName evidence="2">Uncharacterized protein</fullName>
    </submittedName>
</protein>
<name>A0AAV1T8S6_9STRA</name>
<dbReference type="EMBL" id="CAKLBY020000035">
    <property type="protein sequence ID" value="CAK7909145.1"/>
    <property type="molecule type" value="Genomic_DNA"/>
</dbReference>
<accession>A0AAV1T8S6</accession>
<proteinExistence type="predicted"/>
<evidence type="ECO:0000313" key="2">
    <source>
        <dbReference type="EMBL" id="CAK7909145.1"/>
    </source>
</evidence>
<comment type="caution">
    <text evidence="2">The sequence shown here is derived from an EMBL/GenBank/DDBJ whole genome shotgun (WGS) entry which is preliminary data.</text>
</comment>
<keyword evidence="1" id="KW-1133">Transmembrane helix</keyword>
<keyword evidence="1" id="KW-0472">Membrane</keyword>
<dbReference type="Proteomes" id="UP001162060">
    <property type="component" value="Unassembled WGS sequence"/>
</dbReference>
<keyword evidence="1" id="KW-0812">Transmembrane</keyword>
<evidence type="ECO:0000313" key="3">
    <source>
        <dbReference type="Proteomes" id="UP001162060"/>
    </source>
</evidence>
<sequence>MHPSWRASVFHLTRSLRFLNLRRSLCLYTGSGSWFYGVVDFYTVFLHLHGSMLPDKPWPVLSKPWQTKKDIKFVIQIQYDEVIIVLLSF</sequence>
<dbReference type="AlphaFoldDB" id="A0AAV1T8S6"/>
<gene>
    <name evidence="2" type="ORF">PM001_LOCUS3871</name>
</gene>